<dbReference type="FunFam" id="3.15.10.30:FF:000001">
    <property type="entry name" value="Takeout-like protein 1"/>
    <property type="match status" value="1"/>
</dbReference>
<name>A0A1A9ZDI1_GLOPL</name>
<dbReference type="AlphaFoldDB" id="A0A1A9ZDI1"/>
<evidence type="ECO:0000256" key="1">
    <source>
        <dbReference type="ARBA" id="ARBA00022729"/>
    </source>
</evidence>
<organism evidence="4 5">
    <name type="scientific">Glossina pallidipes</name>
    <name type="common">Tsetse fly</name>
    <dbReference type="NCBI Taxonomy" id="7398"/>
    <lineage>
        <taxon>Eukaryota</taxon>
        <taxon>Metazoa</taxon>
        <taxon>Ecdysozoa</taxon>
        <taxon>Arthropoda</taxon>
        <taxon>Hexapoda</taxon>
        <taxon>Insecta</taxon>
        <taxon>Pterygota</taxon>
        <taxon>Neoptera</taxon>
        <taxon>Endopterygota</taxon>
        <taxon>Diptera</taxon>
        <taxon>Brachycera</taxon>
        <taxon>Muscomorpha</taxon>
        <taxon>Hippoboscoidea</taxon>
        <taxon>Glossinidae</taxon>
        <taxon>Glossina</taxon>
    </lineage>
</organism>
<dbReference type="GO" id="GO:0005615">
    <property type="term" value="C:extracellular space"/>
    <property type="evidence" value="ECO:0007669"/>
    <property type="project" value="TreeGrafter"/>
</dbReference>
<dbReference type="Pfam" id="PF06585">
    <property type="entry name" value="JHBP"/>
    <property type="match status" value="1"/>
</dbReference>
<keyword evidence="5" id="KW-1185">Reference proteome</keyword>
<reference evidence="5" key="1">
    <citation type="submission" date="2014-03" db="EMBL/GenBank/DDBJ databases">
        <authorList>
            <person name="Aksoy S."/>
            <person name="Warren W."/>
            <person name="Wilson R.K."/>
        </authorList>
    </citation>
    <scope>NUCLEOTIDE SEQUENCE [LARGE SCALE GENOMIC DNA]</scope>
    <source>
        <strain evidence="5">IAEA</strain>
    </source>
</reference>
<dbReference type="EnsemblMetazoa" id="GPAI011383-RA">
    <property type="protein sequence ID" value="GPAI011383-PA"/>
    <property type="gene ID" value="GPAI011383"/>
</dbReference>
<dbReference type="SMART" id="SM00700">
    <property type="entry name" value="JHBP"/>
    <property type="match status" value="1"/>
</dbReference>
<evidence type="ECO:0000313" key="5">
    <source>
        <dbReference type="Proteomes" id="UP000092445"/>
    </source>
</evidence>
<dbReference type="VEuPathDB" id="VectorBase:GPAI011383"/>
<dbReference type="PANTHER" id="PTHR11008:SF32">
    <property type="entry name" value="CIRCADIAN CLOCK-CONTROLLED PROTEIN DAYWAKE-RELATED"/>
    <property type="match status" value="1"/>
</dbReference>
<dbReference type="PANTHER" id="PTHR11008">
    <property type="entry name" value="PROTEIN TAKEOUT-LIKE PROTEIN"/>
    <property type="match status" value="1"/>
</dbReference>
<dbReference type="Gene3D" id="3.15.10.30">
    <property type="entry name" value="Haemolymph juvenile hormone binding protein"/>
    <property type="match status" value="1"/>
</dbReference>
<comment type="similarity">
    <text evidence="3">Belongs to the TO family.</text>
</comment>
<reference evidence="4" key="2">
    <citation type="submission" date="2020-05" db="UniProtKB">
        <authorList>
            <consortium name="EnsemblMetazoa"/>
        </authorList>
    </citation>
    <scope>IDENTIFICATION</scope>
    <source>
        <strain evidence="4">IAEA</strain>
    </source>
</reference>
<keyword evidence="1" id="KW-0732">Signal</keyword>
<evidence type="ECO:0000256" key="2">
    <source>
        <dbReference type="ARBA" id="ARBA00023108"/>
    </source>
</evidence>
<dbReference type="InterPro" id="IPR010562">
    <property type="entry name" value="Haemolymph_juvenile_hormone-bd"/>
</dbReference>
<dbReference type="GO" id="GO:0007623">
    <property type="term" value="P:circadian rhythm"/>
    <property type="evidence" value="ECO:0007669"/>
    <property type="project" value="UniProtKB-ARBA"/>
</dbReference>
<evidence type="ECO:0000256" key="3">
    <source>
        <dbReference type="ARBA" id="ARBA00060902"/>
    </source>
</evidence>
<dbReference type="InterPro" id="IPR038606">
    <property type="entry name" value="To_sf"/>
</dbReference>
<protein>
    <submittedName>
        <fullName evidence="4">Uncharacterized protein</fullName>
    </submittedName>
</protein>
<evidence type="ECO:0000313" key="4">
    <source>
        <dbReference type="EnsemblMetazoa" id="GPAI011383-PA"/>
    </source>
</evidence>
<dbReference type="Proteomes" id="UP000092445">
    <property type="component" value="Unassembled WGS sequence"/>
</dbReference>
<proteinExistence type="inferred from homology"/>
<sequence length="231" mass="26250">MLARCRAPEIEKCKAGDHVCITRAMNDVIRLYPDGNPLFKMPNLKLVKLDKLLVSKSDSKAPLQLNFQLFDIKITGLDKAKILSAKGFEKDTEYHEVEFQVPFVKMNARYEIDGKLLLLPVKGKGHGEFTHKGLQVILKHKIVLEKRNGKNYIKTIKLWTSTKPESSTYEFGNLFDGNKELADATNKVLTENSQNVWNAMGEEFSRGIAQIIEELVLPTLECLAYDDFFAE</sequence>
<accession>A0A1A9ZDI1</accession>
<keyword evidence="2" id="KW-0090">Biological rhythms</keyword>